<dbReference type="Proteomes" id="UP000004030">
    <property type="component" value="Unassembled WGS sequence"/>
</dbReference>
<reference evidence="1 2" key="1">
    <citation type="journal article" date="2012" name="J. Bacteriol.">
        <title>Genome sequence of benzo(a)pyrene-degrading bacterium Novosphingobium pentaromativorans US6-1.</title>
        <authorList>
            <person name="Luo Y.R."/>
            <person name="Kang S.G."/>
            <person name="Kim S.J."/>
            <person name="Kim M.R."/>
            <person name="Li N."/>
            <person name="Lee J.H."/>
            <person name="Kwon K.K."/>
        </authorList>
    </citation>
    <scope>NUCLEOTIDE SEQUENCE [LARGE SCALE GENOMIC DNA]</scope>
    <source>
        <strain evidence="1 2">US6-1</strain>
    </source>
</reference>
<name>G6EGP3_9SPHN</name>
<evidence type="ECO:0000313" key="1">
    <source>
        <dbReference type="EMBL" id="EHJ59591.1"/>
    </source>
</evidence>
<gene>
    <name evidence="1" type="ORF">NSU_3474</name>
</gene>
<keyword evidence="2" id="KW-1185">Reference proteome</keyword>
<proteinExistence type="predicted"/>
<accession>G6EGP3</accession>
<sequence length="49" mass="5553">MTAFSPNSVDRAAGHRSDDVRYFICDRNLLYRLLVASSARRPDGLKFPP</sequence>
<comment type="caution">
    <text evidence="1">The sequence shown here is derived from an EMBL/GenBank/DDBJ whole genome shotgun (WGS) entry which is preliminary data.</text>
</comment>
<dbReference type="EMBL" id="AGFM01000055">
    <property type="protein sequence ID" value="EHJ59591.1"/>
    <property type="molecule type" value="Genomic_DNA"/>
</dbReference>
<protein>
    <submittedName>
        <fullName evidence="1">Uncharacterized protein</fullName>
    </submittedName>
</protein>
<organism evidence="1 2">
    <name type="scientific">Novosphingobium pentaromativorans US6-1</name>
    <dbReference type="NCBI Taxonomy" id="1088721"/>
    <lineage>
        <taxon>Bacteria</taxon>
        <taxon>Pseudomonadati</taxon>
        <taxon>Pseudomonadota</taxon>
        <taxon>Alphaproteobacteria</taxon>
        <taxon>Sphingomonadales</taxon>
        <taxon>Sphingomonadaceae</taxon>
        <taxon>Novosphingobium</taxon>
    </lineage>
</organism>
<dbReference type="AlphaFoldDB" id="G6EGP3"/>
<evidence type="ECO:0000313" key="2">
    <source>
        <dbReference type="Proteomes" id="UP000004030"/>
    </source>
</evidence>
<dbReference type="PATRIC" id="fig|1088721.3.peg.3427"/>